<evidence type="ECO:0000256" key="1">
    <source>
        <dbReference type="SAM" id="Phobius"/>
    </source>
</evidence>
<dbReference type="RefSeq" id="WP_256418248.1">
    <property type="nucleotide sequence ID" value="NZ_JANHDL010000005.1"/>
</dbReference>
<proteinExistence type="predicted"/>
<dbReference type="AlphaFoldDB" id="A0ABD6C272"/>
<dbReference type="Proteomes" id="UP001597185">
    <property type="component" value="Unassembled WGS sequence"/>
</dbReference>
<feature type="transmembrane region" description="Helical" evidence="1">
    <location>
        <begin position="7"/>
        <end position="26"/>
    </location>
</feature>
<dbReference type="InterPro" id="IPR058464">
    <property type="entry name" value="DUF8151"/>
</dbReference>
<sequence length="81" mass="8063">MVELPAVAVEIAELVAVTLGAGAAAAGGVVLERFGLSAVTAGDLALGAWGIAMGLLALYVGVVALGYEQALPRLRRLTTGE</sequence>
<reference evidence="3 4" key="1">
    <citation type="journal article" date="2019" name="Int. J. Syst. Evol. Microbiol.">
        <title>The Global Catalogue of Microorganisms (GCM) 10K type strain sequencing project: providing services to taxonomists for standard genome sequencing and annotation.</title>
        <authorList>
            <consortium name="The Broad Institute Genomics Platform"/>
            <consortium name="The Broad Institute Genome Sequencing Center for Infectious Disease"/>
            <person name="Wu L."/>
            <person name="Ma J."/>
        </authorList>
    </citation>
    <scope>NUCLEOTIDE SEQUENCE [LARGE SCALE GENOMIC DNA]</scope>
    <source>
        <strain evidence="3 4">CGMCC 1.12689</strain>
    </source>
</reference>
<evidence type="ECO:0000259" key="2">
    <source>
        <dbReference type="Pfam" id="PF26478"/>
    </source>
</evidence>
<evidence type="ECO:0000313" key="3">
    <source>
        <dbReference type="EMBL" id="MFD1570990.1"/>
    </source>
</evidence>
<gene>
    <name evidence="3" type="ORF">ACFR9T_10390</name>
</gene>
<keyword evidence="1" id="KW-0472">Membrane</keyword>
<organism evidence="3 4">
    <name type="scientific">Halorubrum laminariae</name>
    <dbReference type="NCBI Taxonomy" id="1433523"/>
    <lineage>
        <taxon>Archaea</taxon>
        <taxon>Methanobacteriati</taxon>
        <taxon>Methanobacteriota</taxon>
        <taxon>Stenosarchaea group</taxon>
        <taxon>Halobacteria</taxon>
        <taxon>Halobacteriales</taxon>
        <taxon>Haloferacaceae</taxon>
        <taxon>Halorubrum</taxon>
    </lineage>
</organism>
<dbReference type="Pfam" id="PF26478">
    <property type="entry name" value="DUF8151"/>
    <property type="match status" value="1"/>
</dbReference>
<keyword evidence="1" id="KW-0812">Transmembrane</keyword>
<protein>
    <recommendedName>
        <fullName evidence="2">DUF8151 domain-containing protein</fullName>
    </recommendedName>
</protein>
<dbReference type="EMBL" id="JBHUDB010000006">
    <property type="protein sequence ID" value="MFD1570990.1"/>
    <property type="molecule type" value="Genomic_DNA"/>
</dbReference>
<keyword evidence="4" id="KW-1185">Reference proteome</keyword>
<name>A0ABD6C272_9EURY</name>
<accession>A0ABD6C272</accession>
<evidence type="ECO:0000313" key="4">
    <source>
        <dbReference type="Proteomes" id="UP001597185"/>
    </source>
</evidence>
<feature type="domain" description="DUF8151" evidence="2">
    <location>
        <begin position="3"/>
        <end position="78"/>
    </location>
</feature>
<keyword evidence="1" id="KW-1133">Transmembrane helix</keyword>
<feature type="transmembrane region" description="Helical" evidence="1">
    <location>
        <begin position="46"/>
        <end position="67"/>
    </location>
</feature>
<comment type="caution">
    <text evidence="3">The sequence shown here is derived from an EMBL/GenBank/DDBJ whole genome shotgun (WGS) entry which is preliminary data.</text>
</comment>